<comment type="caution">
    <text evidence="2">The sequence shown here is derived from an EMBL/GenBank/DDBJ whole genome shotgun (WGS) entry which is preliminary data.</text>
</comment>
<keyword evidence="3" id="KW-1185">Reference proteome</keyword>
<dbReference type="RefSeq" id="WP_358136934.1">
    <property type="nucleotide sequence ID" value="NZ_JBFALK010000015.1"/>
</dbReference>
<evidence type="ECO:0000313" key="3">
    <source>
        <dbReference type="Proteomes" id="UP001551675"/>
    </source>
</evidence>
<feature type="transmembrane region" description="Helical" evidence="1">
    <location>
        <begin position="204"/>
        <end position="223"/>
    </location>
</feature>
<feature type="transmembrane region" description="Helical" evidence="1">
    <location>
        <begin position="109"/>
        <end position="129"/>
    </location>
</feature>
<reference evidence="2 3" key="1">
    <citation type="submission" date="2024-06" db="EMBL/GenBank/DDBJ databases">
        <title>The Natural Products Discovery Center: Release of the First 8490 Sequenced Strains for Exploring Actinobacteria Biosynthetic Diversity.</title>
        <authorList>
            <person name="Kalkreuter E."/>
            <person name="Kautsar S.A."/>
            <person name="Yang D."/>
            <person name="Bader C.D."/>
            <person name="Teijaro C.N."/>
            <person name="Fluegel L."/>
            <person name="Davis C.M."/>
            <person name="Simpson J.R."/>
            <person name="Lauterbach L."/>
            <person name="Steele A.D."/>
            <person name="Gui C."/>
            <person name="Meng S."/>
            <person name="Li G."/>
            <person name="Viehrig K."/>
            <person name="Ye F."/>
            <person name="Su P."/>
            <person name="Kiefer A.F."/>
            <person name="Nichols A."/>
            <person name="Cepeda A.J."/>
            <person name="Yan W."/>
            <person name="Fan B."/>
            <person name="Jiang Y."/>
            <person name="Adhikari A."/>
            <person name="Zheng C.-J."/>
            <person name="Schuster L."/>
            <person name="Cowan T.M."/>
            <person name="Smanski M.J."/>
            <person name="Chevrette M.G."/>
            <person name="De Carvalho L.P.S."/>
            <person name="Shen B."/>
        </authorList>
    </citation>
    <scope>NUCLEOTIDE SEQUENCE [LARGE SCALE GENOMIC DNA]</scope>
    <source>
        <strain evidence="2 3">NPDC050100</strain>
    </source>
</reference>
<dbReference type="Proteomes" id="UP001551675">
    <property type="component" value="Unassembled WGS sequence"/>
</dbReference>
<dbReference type="PANTHER" id="PTHR36840:SF1">
    <property type="entry name" value="BLL5714 PROTEIN"/>
    <property type="match status" value="1"/>
</dbReference>
<feature type="transmembrane region" description="Helical" evidence="1">
    <location>
        <begin position="77"/>
        <end position="97"/>
    </location>
</feature>
<accession>A0ABV3GKE5</accession>
<feature type="transmembrane region" description="Helical" evidence="1">
    <location>
        <begin position="335"/>
        <end position="354"/>
    </location>
</feature>
<organism evidence="2 3">
    <name type="scientific">Microtetraspora glauca</name>
    <dbReference type="NCBI Taxonomy" id="1996"/>
    <lineage>
        <taxon>Bacteria</taxon>
        <taxon>Bacillati</taxon>
        <taxon>Actinomycetota</taxon>
        <taxon>Actinomycetes</taxon>
        <taxon>Streptosporangiales</taxon>
        <taxon>Streptosporangiaceae</taxon>
        <taxon>Microtetraspora</taxon>
    </lineage>
</organism>
<sequence length="397" mass="41828">MTALRKGVHPAGEDHRATPFELFFDLVYVFAITQVTGHMARERSVNGVLQGILTLAMLWGTWSGYTWLGNHSRADQGALRAGMIVAMAAMFVVALAIPEAWSAASGAPLLLVCAYLLVRLVHLTVFAKAASDDTGLRHQIAVSWLPMLAGAALLVPGALLGGRTQLLLFAIALLVDWAGIYLTARRGAWRLHSPAHLAERHGLFMILAIGESLIAIGAGAAGQAVSGPLLVAAVLGMATAVCLWWLYFGVAAREAERRLSHAHGRRRVTLAVEAYTYGHFPIIAGILLTALGIEGVVAHLGDGGPLGVFSALALHGGAALYLLGQALFGLRMHGAVNRLRLLAAGAVLAVTPLAVVLPPLAGLSAVVIVLVALIAAESRQEWARTQQFWGSFSPTAE</sequence>
<evidence type="ECO:0000313" key="2">
    <source>
        <dbReference type="EMBL" id="MEV0972108.1"/>
    </source>
</evidence>
<protein>
    <submittedName>
        <fullName evidence="2">Low temperature requirement protein A</fullName>
    </submittedName>
</protein>
<evidence type="ECO:0000256" key="1">
    <source>
        <dbReference type="SAM" id="Phobius"/>
    </source>
</evidence>
<dbReference type="EMBL" id="JBFALK010000015">
    <property type="protein sequence ID" value="MEV0972108.1"/>
    <property type="molecule type" value="Genomic_DNA"/>
</dbReference>
<keyword evidence="1" id="KW-0812">Transmembrane</keyword>
<feature type="transmembrane region" description="Helical" evidence="1">
    <location>
        <begin position="166"/>
        <end position="184"/>
    </location>
</feature>
<feature type="transmembrane region" description="Helical" evidence="1">
    <location>
        <begin position="47"/>
        <end position="65"/>
    </location>
</feature>
<dbReference type="InterPro" id="IPR010640">
    <property type="entry name" value="Low_temperature_requirement_A"/>
</dbReference>
<feature type="transmembrane region" description="Helical" evidence="1">
    <location>
        <begin position="141"/>
        <end position="160"/>
    </location>
</feature>
<proteinExistence type="predicted"/>
<feature type="transmembrane region" description="Helical" evidence="1">
    <location>
        <begin position="270"/>
        <end position="293"/>
    </location>
</feature>
<keyword evidence="1" id="KW-1133">Transmembrane helix</keyword>
<feature type="transmembrane region" description="Helical" evidence="1">
    <location>
        <begin position="229"/>
        <end position="250"/>
    </location>
</feature>
<name>A0ABV3GKE5_MICGL</name>
<dbReference type="PANTHER" id="PTHR36840">
    <property type="entry name" value="BLL5714 PROTEIN"/>
    <property type="match status" value="1"/>
</dbReference>
<dbReference type="Pfam" id="PF06772">
    <property type="entry name" value="LtrA"/>
    <property type="match status" value="1"/>
</dbReference>
<keyword evidence="1" id="KW-0472">Membrane</keyword>
<feature type="transmembrane region" description="Helical" evidence="1">
    <location>
        <begin position="305"/>
        <end position="323"/>
    </location>
</feature>
<gene>
    <name evidence="2" type="ORF">AB0I59_26205</name>
</gene>